<dbReference type="Gene3D" id="3.30.420.10">
    <property type="entry name" value="Ribonuclease H-like superfamily/Ribonuclease H"/>
    <property type="match status" value="1"/>
</dbReference>
<keyword evidence="9" id="KW-0233">DNA recombination</keyword>
<keyword evidence="6" id="KW-0229">DNA integration</keyword>
<accession>A0AAE0FWV3</accession>
<dbReference type="GO" id="GO:0016787">
    <property type="term" value="F:hydrolase activity"/>
    <property type="evidence" value="ECO:0007669"/>
    <property type="project" value="UniProtKB-KW"/>
</dbReference>
<comment type="caution">
    <text evidence="11">The sequence shown here is derived from an EMBL/GenBank/DDBJ whole genome shotgun (WGS) entry which is preliminary data.</text>
</comment>
<proteinExistence type="predicted"/>
<evidence type="ECO:0000256" key="5">
    <source>
        <dbReference type="ARBA" id="ARBA00022842"/>
    </source>
</evidence>
<protein>
    <recommendedName>
        <fullName evidence="10">Integrase catalytic domain-containing protein</fullName>
    </recommendedName>
</protein>
<dbReference type="EMBL" id="LGRX02012458">
    <property type="protein sequence ID" value="KAK3267354.1"/>
    <property type="molecule type" value="Genomic_DNA"/>
</dbReference>
<evidence type="ECO:0000256" key="4">
    <source>
        <dbReference type="ARBA" id="ARBA00022801"/>
    </source>
</evidence>
<evidence type="ECO:0000256" key="9">
    <source>
        <dbReference type="ARBA" id="ARBA00023172"/>
    </source>
</evidence>
<feature type="domain" description="Integrase catalytic" evidence="10">
    <location>
        <begin position="52"/>
        <end position="205"/>
    </location>
</feature>
<dbReference type="GO" id="GO:0003887">
    <property type="term" value="F:DNA-directed DNA polymerase activity"/>
    <property type="evidence" value="ECO:0007669"/>
    <property type="project" value="UniProtKB-KW"/>
</dbReference>
<name>A0AAE0FWV3_9CHLO</name>
<evidence type="ECO:0000256" key="6">
    <source>
        <dbReference type="ARBA" id="ARBA00022908"/>
    </source>
</evidence>
<reference evidence="11 12" key="1">
    <citation type="journal article" date="2015" name="Genome Biol. Evol.">
        <title>Comparative Genomics of a Bacterivorous Green Alga Reveals Evolutionary Causalities and Consequences of Phago-Mixotrophic Mode of Nutrition.</title>
        <authorList>
            <person name="Burns J.A."/>
            <person name="Paasch A."/>
            <person name="Narechania A."/>
            <person name="Kim E."/>
        </authorList>
    </citation>
    <scope>NUCLEOTIDE SEQUENCE [LARGE SCALE GENOMIC DNA]</scope>
    <source>
        <strain evidence="11 12">PLY_AMNH</strain>
    </source>
</reference>
<keyword evidence="8" id="KW-0239">DNA-directed DNA polymerase</keyword>
<dbReference type="AlphaFoldDB" id="A0AAE0FWV3"/>
<keyword evidence="8" id="KW-0808">Transferase</keyword>
<dbReference type="GO" id="GO:0046872">
    <property type="term" value="F:metal ion binding"/>
    <property type="evidence" value="ECO:0007669"/>
    <property type="project" value="UniProtKB-KW"/>
</dbReference>
<keyword evidence="8" id="KW-0548">Nucleotidyltransferase</keyword>
<dbReference type="PANTHER" id="PTHR42648:SF11">
    <property type="entry name" value="TRANSPOSON TY4-P GAG-POL POLYPROTEIN"/>
    <property type="match status" value="1"/>
</dbReference>
<keyword evidence="5" id="KW-0460">Magnesium</keyword>
<keyword evidence="12" id="KW-1185">Reference proteome</keyword>
<dbReference type="InterPro" id="IPR036397">
    <property type="entry name" value="RNaseH_sf"/>
</dbReference>
<dbReference type="InterPro" id="IPR001584">
    <property type="entry name" value="Integrase_cat-core"/>
</dbReference>
<evidence type="ECO:0000313" key="11">
    <source>
        <dbReference type="EMBL" id="KAK3267354.1"/>
    </source>
</evidence>
<dbReference type="GO" id="GO:0006310">
    <property type="term" value="P:DNA recombination"/>
    <property type="evidence" value="ECO:0007669"/>
    <property type="project" value="UniProtKB-KW"/>
</dbReference>
<dbReference type="SUPFAM" id="SSF53098">
    <property type="entry name" value="Ribonuclease H-like"/>
    <property type="match status" value="1"/>
</dbReference>
<evidence type="ECO:0000259" key="10">
    <source>
        <dbReference type="PROSITE" id="PS50994"/>
    </source>
</evidence>
<evidence type="ECO:0000256" key="3">
    <source>
        <dbReference type="ARBA" id="ARBA00022759"/>
    </source>
</evidence>
<dbReference type="PROSITE" id="PS50994">
    <property type="entry name" value="INTEGRASE"/>
    <property type="match status" value="1"/>
</dbReference>
<evidence type="ECO:0000313" key="12">
    <source>
        <dbReference type="Proteomes" id="UP001190700"/>
    </source>
</evidence>
<evidence type="ECO:0000256" key="7">
    <source>
        <dbReference type="ARBA" id="ARBA00022918"/>
    </source>
</evidence>
<organism evidence="11 12">
    <name type="scientific">Cymbomonas tetramitiformis</name>
    <dbReference type="NCBI Taxonomy" id="36881"/>
    <lineage>
        <taxon>Eukaryota</taxon>
        <taxon>Viridiplantae</taxon>
        <taxon>Chlorophyta</taxon>
        <taxon>Pyramimonadophyceae</taxon>
        <taxon>Pyramimonadales</taxon>
        <taxon>Pyramimonadaceae</taxon>
        <taxon>Cymbomonas</taxon>
    </lineage>
</organism>
<keyword evidence="7" id="KW-0695">RNA-directed DNA polymerase</keyword>
<dbReference type="Proteomes" id="UP001190700">
    <property type="component" value="Unassembled WGS sequence"/>
</dbReference>
<dbReference type="GO" id="GO:0003676">
    <property type="term" value="F:nucleic acid binding"/>
    <property type="evidence" value="ECO:0007669"/>
    <property type="project" value="InterPro"/>
</dbReference>
<keyword evidence="3" id="KW-0255">Endonuclease</keyword>
<evidence type="ECO:0000256" key="1">
    <source>
        <dbReference type="ARBA" id="ARBA00022722"/>
    </source>
</evidence>
<dbReference type="GO" id="GO:0003964">
    <property type="term" value="F:RNA-directed DNA polymerase activity"/>
    <property type="evidence" value="ECO:0007669"/>
    <property type="project" value="UniProtKB-KW"/>
</dbReference>
<evidence type="ECO:0000256" key="8">
    <source>
        <dbReference type="ARBA" id="ARBA00022932"/>
    </source>
</evidence>
<sequence length="205" mass="23705">MCGEDRVWVRETKWPVVVLYKDGHTAMKLDAKMLAHLRLGHLGDITMQDMLDEGVPMGITAAQYAKSLVLRCSERWFVLFLDDCTSWLCVYFLKKKSDYLGALEEFLVEVKKHRSRMRLEGKYHMVLHTDGDSTMIAGQTQQYCKERGIEQRHGSPYLHENQARVERSHRTVQAMARALLVTSGFGVEVWPLSVRHAVYTLNRTF</sequence>
<keyword evidence="2" id="KW-0479">Metal-binding</keyword>
<dbReference type="PANTHER" id="PTHR42648">
    <property type="entry name" value="TRANSPOSASE, PUTATIVE-RELATED"/>
    <property type="match status" value="1"/>
</dbReference>
<gene>
    <name evidence="11" type="ORF">CYMTET_24083</name>
</gene>
<evidence type="ECO:0000256" key="2">
    <source>
        <dbReference type="ARBA" id="ARBA00022723"/>
    </source>
</evidence>
<dbReference type="InterPro" id="IPR012337">
    <property type="entry name" value="RNaseH-like_sf"/>
</dbReference>
<keyword evidence="4" id="KW-0378">Hydrolase</keyword>
<dbReference type="GO" id="GO:0015074">
    <property type="term" value="P:DNA integration"/>
    <property type="evidence" value="ECO:0007669"/>
    <property type="project" value="UniProtKB-KW"/>
</dbReference>
<dbReference type="InterPro" id="IPR039537">
    <property type="entry name" value="Retrotran_Ty1/copia-like"/>
</dbReference>
<keyword evidence="1" id="KW-0540">Nuclease</keyword>
<dbReference type="GO" id="GO:0004519">
    <property type="term" value="F:endonuclease activity"/>
    <property type="evidence" value="ECO:0007669"/>
    <property type="project" value="UniProtKB-KW"/>
</dbReference>